<dbReference type="PROSITE" id="PS50113">
    <property type="entry name" value="PAC"/>
    <property type="match status" value="1"/>
</dbReference>
<evidence type="ECO:0000256" key="7">
    <source>
        <dbReference type="SAM" id="SignalP"/>
    </source>
</evidence>
<feature type="transmembrane region" description="Helical" evidence="6">
    <location>
        <begin position="326"/>
        <end position="346"/>
    </location>
</feature>
<reference evidence="11" key="1">
    <citation type="journal article" date="2017" name="Proc. Natl. Acad. Sci. U.S.A.">
        <title>Simulation of Deepwater Horizon oil plume reveals substrate specialization within a complex community of hydrocarbon degraders.</title>
        <authorList>
            <person name="Hu P."/>
            <person name="Dubinsky E.A."/>
            <person name="Probst A.J."/>
            <person name="Wang J."/>
            <person name="Sieber C.M.K."/>
            <person name="Tom L.M."/>
            <person name="Gardinali P."/>
            <person name="Banfield J.F."/>
            <person name="Atlas R.M."/>
            <person name="Andersen G.L."/>
        </authorList>
    </citation>
    <scope>NUCLEOTIDE SEQUENCE [LARGE SCALE GENOMIC DNA]</scope>
</reference>
<dbReference type="Gene3D" id="3.30.450.20">
    <property type="entry name" value="PAS domain"/>
    <property type="match status" value="1"/>
</dbReference>
<dbReference type="InterPro" id="IPR036890">
    <property type="entry name" value="HATPase_C_sf"/>
</dbReference>
<dbReference type="InterPro" id="IPR052162">
    <property type="entry name" value="Sensor_kinase/Photoreceptor"/>
</dbReference>
<dbReference type="Pfam" id="PF07696">
    <property type="entry name" value="7TMR-DISMED2"/>
    <property type="match status" value="1"/>
</dbReference>
<feature type="chain" id="PRO_5011989000" description="histidine kinase" evidence="7">
    <location>
        <begin position="20"/>
        <end position="773"/>
    </location>
</feature>
<dbReference type="PROSITE" id="PS50109">
    <property type="entry name" value="HIS_KIN"/>
    <property type="match status" value="1"/>
</dbReference>
<dbReference type="PANTHER" id="PTHR43304:SF1">
    <property type="entry name" value="PAC DOMAIN-CONTAINING PROTEIN"/>
    <property type="match status" value="1"/>
</dbReference>
<keyword evidence="3" id="KW-0597">Phosphoprotein</keyword>
<dbReference type="AlphaFoldDB" id="A0A1Y5I353"/>
<dbReference type="SUPFAM" id="SSF47384">
    <property type="entry name" value="Homodimeric domain of signal transducing histidine kinase"/>
    <property type="match status" value="1"/>
</dbReference>
<evidence type="ECO:0000256" key="4">
    <source>
        <dbReference type="ARBA" id="ARBA00022679"/>
    </source>
</evidence>
<dbReference type="Gene3D" id="2.60.40.2380">
    <property type="match status" value="1"/>
</dbReference>
<evidence type="ECO:0000313" key="10">
    <source>
        <dbReference type="EMBL" id="OUS41602.1"/>
    </source>
</evidence>
<evidence type="ECO:0000313" key="11">
    <source>
        <dbReference type="Proteomes" id="UP000227088"/>
    </source>
</evidence>
<dbReference type="InterPro" id="IPR036097">
    <property type="entry name" value="HisK_dim/P_sf"/>
</dbReference>
<keyword evidence="6" id="KW-1133">Transmembrane helix</keyword>
<dbReference type="InterPro" id="IPR011622">
    <property type="entry name" value="7TMR_DISM_rcpt_extracell_dom2"/>
</dbReference>
<keyword evidence="5" id="KW-0418">Kinase</keyword>
<evidence type="ECO:0000256" key="2">
    <source>
        <dbReference type="ARBA" id="ARBA00012438"/>
    </source>
</evidence>
<keyword evidence="6" id="KW-0812">Transmembrane</keyword>
<dbReference type="SMART" id="SM00086">
    <property type="entry name" value="PAC"/>
    <property type="match status" value="1"/>
</dbReference>
<dbReference type="InterPro" id="IPR000700">
    <property type="entry name" value="PAS-assoc_C"/>
</dbReference>
<dbReference type="Pfam" id="PF02518">
    <property type="entry name" value="HATPase_c"/>
    <property type="match status" value="1"/>
</dbReference>
<dbReference type="InterPro" id="IPR035965">
    <property type="entry name" value="PAS-like_dom_sf"/>
</dbReference>
<evidence type="ECO:0000256" key="6">
    <source>
        <dbReference type="SAM" id="Phobius"/>
    </source>
</evidence>
<dbReference type="GO" id="GO:0000155">
    <property type="term" value="F:phosphorelay sensor kinase activity"/>
    <property type="evidence" value="ECO:0007669"/>
    <property type="project" value="InterPro"/>
</dbReference>
<feature type="transmembrane region" description="Helical" evidence="6">
    <location>
        <begin position="206"/>
        <end position="223"/>
    </location>
</feature>
<feature type="transmembrane region" description="Helical" evidence="6">
    <location>
        <begin position="243"/>
        <end position="262"/>
    </location>
</feature>
<feature type="domain" description="Histidine kinase" evidence="8">
    <location>
        <begin position="541"/>
        <end position="772"/>
    </location>
</feature>
<proteinExistence type="predicted"/>
<dbReference type="InterPro" id="IPR000014">
    <property type="entry name" value="PAS"/>
</dbReference>
<dbReference type="Gene3D" id="1.10.287.130">
    <property type="match status" value="1"/>
</dbReference>
<dbReference type="Pfam" id="PF07695">
    <property type="entry name" value="7TMR-DISM_7TM"/>
    <property type="match status" value="1"/>
</dbReference>
<dbReference type="SMART" id="SM00387">
    <property type="entry name" value="HATPase_c"/>
    <property type="match status" value="1"/>
</dbReference>
<dbReference type="Gene3D" id="3.30.565.10">
    <property type="entry name" value="Histidine kinase-like ATPase, C-terminal domain"/>
    <property type="match status" value="1"/>
</dbReference>
<feature type="transmembrane region" description="Helical" evidence="6">
    <location>
        <begin position="274"/>
        <end position="294"/>
    </location>
</feature>
<evidence type="ECO:0000256" key="5">
    <source>
        <dbReference type="ARBA" id="ARBA00022777"/>
    </source>
</evidence>
<dbReference type="InterPro" id="IPR003661">
    <property type="entry name" value="HisK_dim/P_dom"/>
</dbReference>
<sequence>MTRLLFSLLILCASAMGSANTILQVDDGLRYSIDRQVDYLLDDSLALTLEDVRSSKLWQPIDRNIVNLGFIKQAAWFRFELQAINSNDYILHLPYPILDYLDHYSFVDGEPYLEVKTGDARRFDTRAVDHIDFIFPYRLETGQTLTVYLRIDTEGGLDVPLRFSSKELFLASDKENTLFRGFVLGILILMLFYNSFIFISLRDRVYGFYVLNIFAYIVTSNVYDGGAFKLLWPDAPSLNSFVFPVFYGLIQVTSIVFMLALLQVMEKPSWYKRYFLILLGIVSTFPFLGALVPYSTIVPIEVAFSLIVNTSSLILGIHLSLKGDRIAMYFTVAVSLFMVGLVSNNLKALGFLPTNFFTQHAYQVGFFVDMVVLSLALAQKIDIARKERSWAQRENIKNLKRYEDLYSESLSGNFQVTLKGKIVSVNHAFLEMLGYENERELFNSKVANNINLFSMDGNASRFIINTVREYGKIVDFEEEAIKKDGSIIWVSISVRSVTNGEGVVEYYEGSMLDINERKENETLREQGMRDRMSTLEQLVIGISHELNTPLGTSITGLSYLNKLVAEMNDKKQENILSTKLFDSIIKEEFQAVDLANSNLERVSELIKQFKHISVTQHGYEIKNVNLLATISSGIVEFENTLLKNAIDIRLNCDENIDVNTYGDAISEIIVQLVSNSMDHAFDEQSEKVIEITASLNESTIELLYQDNGKGLTDKGKLELFNPFYTTMRGYQGKVGLGMYLTFNLATQLLMGEVEVGRPEQGISILMKFPSYLS</sequence>
<dbReference type="InterPro" id="IPR001610">
    <property type="entry name" value="PAC"/>
</dbReference>
<dbReference type="SUPFAM" id="SSF55874">
    <property type="entry name" value="ATPase domain of HSP90 chaperone/DNA topoisomerase II/histidine kinase"/>
    <property type="match status" value="1"/>
</dbReference>
<evidence type="ECO:0000259" key="9">
    <source>
        <dbReference type="PROSITE" id="PS50113"/>
    </source>
</evidence>
<organism evidence="10 11">
    <name type="scientific">Oleispira antarctica</name>
    <dbReference type="NCBI Taxonomy" id="188908"/>
    <lineage>
        <taxon>Bacteria</taxon>
        <taxon>Pseudomonadati</taxon>
        <taxon>Pseudomonadota</taxon>
        <taxon>Gammaproteobacteria</taxon>
        <taxon>Oceanospirillales</taxon>
        <taxon>Oceanospirillaceae</taxon>
        <taxon>Oleispira</taxon>
    </lineage>
</organism>
<accession>A0A1Y5I353</accession>
<dbReference type="NCBIfam" id="TIGR00229">
    <property type="entry name" value="sensory_box"/>
    <property type="match status" value="1"/>
</dbReference>
<comment type="catalytic activity">
    <reaction evidence="1">
        <text>ATP + protein L-histidine = ADP + protein N-phospho-L-histidine.</text>
        <dbReference type="EC" id="2.7.13.3"/>
    </reaction>
</comment>
<dbReference type="PANTHER" id="PTHR43304">
    <property type="entry name" value="PHYTOCHROME-LIKE PROTEIN CPH1"/>
    <property type="match status" value="1"/>
</dbReference>
<dbReference type="InterPro" id="IPR005467">
    <property type="entry name" value="His_kinase_dom"/>
</dbReference>
<evidence type="ECO:0000256" key="1">
    <source>
        <dbReference type="ARBA" id="ARBA00000085"/>
    </source>
</evidence>
<comment type="caution">
    <text evidence="10">The sequence shown here is derived from an EMBL/GenBank/DDBJ whole genome shotgun (WGS) entry which is preliminary data.</text>
</comment>
<protein>
    <recommendedName>
        <fullName evidence="2">histidine kinase</fullName>
        <ecNumber evidence="2">2.7.13.3</ecNumber>
    </recommendedName>
</protein>
<keyword evidence="7" id="KW-0732">Signal</keyword>
<keyword evidence="4" id="KW-0808">Transferase</keyword>
<feature type="signal peptide" evidence="7">
    <location>
        <begin position="1"/>
        <end position="19"/>
    </location>
</feature>
<feature type="transmembrane region" description="Helical" evidence="6">
    <location>
        <begin position="300"/>
        <end position="319"/>
    </location>
</feature>
<feature type="transmembrane region" description="Helical" evidence="6">
    <location>
        <begin position="178"/>
        <end position="199"/>
    </location>
</feature>
<dbReference type="CDD" id="cd00130">
    <property type="entry name" value="PAS"/>
    <property type="match status" value="1"/>
</dbReference>
<gene>
    <name evidence="10" type="ORF">A9R00_00110</name>
</gene>
<dbReference type="Pfam" id="PF13426">
    <property type="entry name" value="PAS_9"/>
    <property type="match status" value="1"/>
</dbReference>
<keyword evidence="6" id="KW-0472">Membrane</keyword>
<dbReference type="InterPro" id="IPR011623">
    <property type="entry name" value="7TMR_DISM_rcpt_extracell_dom1"/>
</dbReference>
<dbReference type="EC" id="2.7.13.3" evidence="2"/>
<feature type="domain" description="PAC" evidence="9">
    <location>
        <begin position="474"/>
        <end position="526"/>
    </location>
</feature>
<evidence type="ECO:0000259" key="8">
    <source>
        <dbReference type="PROSITE" id="PS50109"/>
    </source>
</evidence>
<dbReference type="CDD" id="cd00082">
    <property type="entry name" value="HisKA"/>
    <property type="match status" value="1"/>
</dbReference>
<name>A0A1Y5I353_OLEAN</name>
<dbReference type="Proteomes" id="UP000227088">
    <property type="component" value="Unassembled WGS sequence"/>
</dbReference>
<dbReference type="SUPFAM" id="SSF55785">
    <property type="entry name" value="PYP-like sensor domain (PAS domain)"/>
    <property type="match status" value="1"/>
</dbReference>
<evidence type="ECO:0000256" key="3">
    <source>
        <dbReference type="ARBA" id="ARBA00022553"/>
    </source>
</evidence>
<dbReference type="CDD" id="cd00075">
    <property type="entry name" value="HATPase"/>
    <property type="match status" value="1"/>
</dbReference>
<dbReference type="EMBL" id="MABE01000007">
    <property type="protein sequence ID" value="OUS41602.1"/>
    <property type="molecule type" value="Genomic_DNA"/>
</dbReference>
<dbReference type="InterPro" id="IPR003594">
    <property type="entry name" value="HATPase_dom"/>
</dbReference>